<evidence type="ECO:0000256" key="1">
    <source>
        <dbReference type="SAM" id="MobiDB-lite"/>
    </source>
</evidence>
<evidence type="ECO:0000313" key="4">
    <source>
        <dbReference type="Proteomes" id="UP000796880"/>
    </source>
</evidence>
<reference evidence="3" key="1">
    <citation type="submission" date="2020-03" db="EMBL/GenBank/DDBJ databases">
        <title>A high-quality chromosome-level genome assembly of a woody plant with both climbing and erect habits, Rhamnella rubrinervis.</title>
        <authorList>
            <person name="Lu Z."/>
            <person name="Yang Y."/>
            <person name="Zhu X."/>
            <person name="Sun Y."/>
        </authorList>
    </citation>
    <scope>NUCLEOTIDE SEQUENCE</scope>
    <source>
        <strain evidence="3">BYM</strain>
        <tissue evidence="3">Leaf</tissue>
    </source>
</reference>
<dbReference type="AlphaFoldDB" id="A0A8K0E6N9"/>
<keyword evidence="2" id="KW-0732">Signal</keyword>
<accession>A0A8K0E6N9</accession>
<organism evidence="3 4">
    <name type="scientific">Rhamnella rubrinervis</name>
    <dbReference type="NCBI Taxonomy" id="2594499"/>
    <lineage>
        <taxon>Eukaryota</taxon>
        <taxon>Viridiplantae</taxon>
        <taxon>Streptophyta</taxon>
        <taxon>Embryophyta</taxon>
        <taxon>Tracheophyta</taxon>
        <taxon>Spermatophyta</taxon>
        <taxon>Magnoliopsida</taxon>
        <taxon>eudicotyledons</taxon>
        <taxon>Gunneridae</taxon>
        <taxon>Pentapetalae</taxon>
        <taxon>rosids</taxon>
        <taxon>fabids</taxon>
        <taxon>Rosales</taxon>
        <taxon>Rhamnaceae</taxon>
        <taxon>rhamnoid group</taxon>
        <taxon>Rhamneae</taxon>
        <taxon>Rhamnella</taxon>
    </lineage>
</organism>
<dbReference type="EMBL" id="VOIH02000008">
    <property type="protein sequence ID" value="KAF3440958.1"/>
    <property type="molecule type" value="Genomic_DNA"/>
</dbReference>
<feature type="signal peptide" evidence="2">
    <location>
        <begin position="1"/>
        <end position="30"/>
    </location>
</feature>
<evidence type="ECO:0000313" key="3">
    <source>
        <dbReference type="EMBL" id="KAF3440958.1"/>
    </source>
</evidence>
<dbReference type="Proteomes" id="UP000796880">
    <property type="component" value="Unassembled WGS sequence"/>
</dbReference>
<evidence type="ECO:0000256" key="2">
    <source>
        <dbReference type="SAM" id="SignalP"/>
    </source>
</evidence>
<protein>
    <submittedName>
        <fullName evidence="3">Uncharacterized protein</fullName>
    </submittedName>
</protein>
<name>A0A8K0E6N9_9ROSA</name>
<comment type="caution">
    <text evidence="3">The sequence shown here is derived from an EMBL/GenBank/DDBJ whole genome shotgun (WGS) entry which is preliminary data.</text>
</comment>
<feature type="region of interest" description="Disordered" evidence="1">
    <location>
        <begin position="78"/>
        <end position="103"/>
    </location>
</feature>
<sequence>MAYAEADTLVFTGLVLFLLLVIYPDTKVSAHGSSTHIREPEVDMEKTNHCKTLSWSKSLGVRASKLLPTIGSGVHLGAKGPRWTRPLARTGSGSVSRPRMTRP</sequence>
<feature type="chain" id="PRO_5035470461" evidence="2">
    <location>
        <begin position="31"/>
        <end position="103"/>
    </location>
</feature>
<keyword evidence="4" id="KW-1185">Reference proteome</keyword>
<gene>
    <name evidence="3" type="ORF">FNV43_RR19244</name>
</gene>
<proteinExistence type="predicted"/>